<dbReference type="GeneID" id="40100685"/>
<dbReference type="InterPro" id="IPR027417">
    <property type="entry name" value="P-loop_NTPase"/>
</dbReference>
<accession>A0A2C9CX17</accession>
<evidence type="ECO:0000313" key="3">
    <source>
        <dbReference type="Proteomes" id="UP000240931"/>
    </source>
</evidence>
<dbReference type="EMBL" id="LR596615">
    <property type="protein sequence ID" value="VUE36313.1"/>
    <property type="molecule type" value="Genomic_DNA"/>
</dbReference>
<evidence type="ECO:0000313" key="2">
    <source>
        <dbReference type="EMBL" id="VUE36313.1"/>
    </source>
</evidence>
<keyword evidence="3" id="KW-1185">Reference proteome</keyword>
<reference evidence="1" key="2">
    <citation type="submission" date="2017-10" db="EMBL/GenBank/DDBJ databases">
        <authorList>
            <person name="Banno H."/>
            <person name="Chua N.-H."/>
        </authorList>
    </citation>
    <scope>NUCLEOTIDE SEQUENCE [LARGE SCALE GENOMIC DNA]</scope>
</reference>
<dbReference type="RefSeq" id="YP_009623877.1">
    <property type="nucleotide sequence ID" value="NC_042116.1"/>
</dbReference>
<dbReference type="EMBL" id="LT960551">
    <property type="protein sequence ID" value="SOK58544.1"/>
    <property type="molecule type" value="Genomic_DNA"/>
</dbReference>
<dbReference type="Proteomes" id="UP000317227">
    <property type="component" value="Segment"/>
</dbReference>
<dbReference type="KEGG" id="vg:40100685"/>
<dbReference type="Proteomes" id="UP000240931">
    <property type="component" value="Segment"/>
</dbReference>
<protein>
    <submittedName>
        <fullName evidence="1">Uncharacterized protein</fullName>
    </submittedName>
</protein>
<name>A0A2C9CX17_9CAUD</name>
<evidence type="ECO:0000313" key="1">
    <source>
        <dbReference type="EMBL" id="SOK58544.1"/>
    </source>
</evidence>
<reference evidence="2 4" key="3">
    <citation type="submission" date="2019-06" db="EMBL/GenBank/DDBJ databases">
        <authorList>
            <person name="Bower L."/>
            <person name="Leinonen R."/>
        </authorList>
    </citation>
    <scope>NUCLEOTIDE SEQUENCE [LARGE SCALE GENOMIC DNA]</scope>
</reference>
<reference evidence="3" key="1">
    <citation type="submission" date="2017-10" db="EMBL/GenBank/DDBJ databases">
        <authorList>
            <person name="Skurnik M."/>
        </authorList>
    </citation>
    <scope>NUCLEOTIDE SEQUENCE [LARGE SCALE GENOMIC DNA]</scope>
</reference>
<dbReference type="Gene3D" id="3.40.50.300">
    <property type="entry name" value="P-loop containing nucleotide triphosphate hydrolases"/>
    <property type="match status" value="1"/>
</dbReference>
<proteinExistence type="predicted"/>
<evidence type="ECO:0000313" key="4">
    <source>
        <dbReference type="Proteomes" id="UP000317227"/>
    </source>
</evidence>
<gene>
    <name evidence="1" type="primary">g267</name>
</gene>
<organism evidence="1 3">
    <name type="scientific">Yersinia phage fHe-Yen9-04</name>
    <dbReference type="NCBI Taxonomy" id="2052742"/>
    <lineage>
        <taxon>Viruses</taxon>
        <taxon>Duplodnaviria</taxon>
        <taxon>Heunggongvirae</taxon>
        <taxon>Uroviricota</taxon>
        <taxon>Caudoviricetes</taxon>
        <taxon>Eneladusvirus</taxon>
        <taxon>Eneladusvirus Yen904</taxon>
    </lineage>
</organism>
<sequence>MNNMMEYIKCKNSIFYFIEIYLKLELRDYQIKQIINYIEMEQDEILNITGNRGSGVTLINCVFLLWNVLFGMNEKHIMILNKQALIFYSLDSIFKLYSIVKSNWPNGQHINEISRNNRHIISFNNNCDIQVGDLTMLHQIRSGLSNYIIFDDVDISNLSIKTLNLYNKKYIVTDTYDDNDYLLDV</sequence>